<organism evidence="2 3">
    <name type="scientific">Putridiphycobacter roseus</name>
    <dbReference type="NCBI Taxonomy" id="2219161"/>
    <lineage>
        <taxon>Bacteria</taxon>
        <taxon>Pseudomonadati</taxon>
        <taxon>Bacteroidota</taxon>
        <taxon>Flavobacteriia</taxon>
        <taxon>Flavobacteriales</taxon>
        <taxon>Crocinitomicaceae</taxon>
        <taxon>Putridiphycobacter</taxon>
    </lineage>
</organism>
<dbReference type="AlphaFoldDB" id="A0A2W1NCG8"/>
<dbReference type="EMBL" id="QKSB01000006">
    <property type="protein sequence ID" value="PZE16773.1"/>
    <property type="molecule type" value="Genomic_DNA"/>
</dbReference>
<gene>
    <name evidence="2" type="ORF">DNU06_10965</name>
</gene>
<accession>A0A2W1NCG8</accession>
<protein>
    <recommendedName>
        <fullName evidence="1">DUF6985 domain-containing protein</fullName>
    </recommendedName>
</protein>
<sequence>MQQINTPTIGTLTQNEKFQEWWRSAAINIPFVGMDLPVTFMDFIPENDALFLKEAEEAIQSFMNLESTYKFQIAEHVMANFKEVASYLGEEGIPKEMKNVNLLSIWNFVYPTEIFMSRRHKADKDVYLILACECEWEKEHGLQFVFRQGRKLTRVSDQDGHLTNADAFDIPDSEDKLLRDF</sequence>
<evidence type="ECO:0000313" key="3">
    <source>
        <dbReference type="Proteomes" id="UP000249248"/>
    </source>
</evidence>
<reference evidence="2 3" key="1">
    <citation type="submission" date="2018-06" db="EMBL/GenBank/DDBJ databases">
        <title>The draft genome sequence of Crocinitomix sp. SM1701.</title>
        <authorList>
            <person name="Zhang X."/>
        </authorList>
    </citation>
    <scope>NUCLEOTIDE SEQUENCE [LARGE SCALE GENOMIC DNA]</scope>
    <source>
        <strain evidence="2 3">SM1701</strain>
    </source>
</reference>
<name>A0A2W1NCG8_9FLAO</name>
<dbReference type="OrthoDB" id="6028394at2"/>
<keyword evidence="3" id="KW-1185">Reference proteome</keyword>
<comment type="caution">
    <text evidence="2">The sequence shown here is derived from an EMBL/GenBank/DDBJ whole genome shotgun (WGS) entry which is preliminary data.</text>
</comment>
<dbReference type="InterPro" id="IPR054254">
    <property type="entry name" value="DUF6985"/>
</dbReference>
<dbReference type="Proteomes" id="UP000249248">
    <property type="component" value="Unassembled WGS sequence"/>
</dbReference>
<evidence type="ECO:0000313" key="2">
    <source>
        <dbReference type="EMBL" id="PZE16773.1"/>
    </source>
</evidence>
<proteinExistence type="predicted"/>
<feature type="domain" description="DUF6985" evidence="1">
    <location>
        <begin position="9"/>
        <end position="162"/>
    </location>
</feature>
<dbReference type="Pfam" id="PF22481">
    <property type="entry name" value="DUF6985"/>
    <property type="match status" value="1"/>
</dbReference>
<evidence type="ECO:0000259" key="1">
    <source>
        <dbReference type="Pfam" id="PF22481"/>
    </source>
</evidence>
<dbReference type="RefSeq" id="WP_111063382.1">
    <property type="nucleotide sequence ID" value="NZ_JBHUCU010000007.1"/>
</dbReference>